<dbReference type="InterPro" id="IPR011604">
    <property type="entry name" value="PDDEXK-like_dom_sf"/>
</dbReference>
<protein>
    <recommendedName>
        <fullName evidence="1">DUF2779 domain-containing protein</fullName>
    </recommendedName>
</protein>
<evidence type="ECO:0000313" key="3">
    <source>
        <dbReference type="Proteomes" id="UP000053947"/>
    </source>
</evidence>
<accession>A0A0W0GHQ1</accession>
<dbReference type="AlphaFoldDB" id="A0A0W0GHQ1"/>
<feature type="domain" description="DUF2779" evidence="1">
    <location>
        <begin position="296"/>
        <end position="420"/>
    </location>
</feature>
<keyword evidence="3" id="KW-1185">Reference proteome</keyword>
<evidence type="ECO:0000313" key="2">
    <source>
        <dbReference type="EMBL" id="KTB48078.1"/>
    </source>
</evidence>
<reference evidence="2 3" key="1">
    <citation type="submission" date="2015-06" db="EMBL/GenBank/DDBJ databases">
        <title>Genome sequence of the organohalide-respiring Dehalogenimonas alkenigignens type strain (IP3-3T).</title>
        <authorList>
            <person name="Key T.A."/>
            <person name="Richmond D.P."/>
            <person name="Bowman K.S."/>
            <person name="Cho Y.-J."/>
            <person name="Chun J."/>
            <person name="da Costa M.S."/>
            <person name="Rainey F.A."/>
            <person name="Moe W.M."/>
        </authorList>
    </citation>
    <scope>NUCLEOTIDE SEQUENCE [LARGE SCALE GENOMIC DNA]</scope>
    <source>
        <strain evidence="2 3">IP3-3</strain>
    </source>
</reference>
<dbReference type="STRING" id="1217799.DEALK_09230"/>
<gene>
    <name evidence="2" type="ORF">DEALK_09230</name>
</gene>
<sequence length="492" mass="54592">MKNRSGKLLTKSKFMAGLQCPRYLWIYVNDPGRIPQPDLVTQHTFDQGHEVGEIAKELFPGGLDMSGLGFREMLTETSARLRDRKPIFEAAFQCGQLYARVDILNPSADGGWDIVEVKSSTDVKDENIADVAFQRYVVERCGLAVNRCHLIHINRDYVKQGEIDPAGLLQSADITDQVAEVYGGVADMTEDMLQTVAGDCPDSVIGRLCDSPYGCPLKDECWADMPQHPVTGLYRIGARSDDLLKLGVTAIADIPAHFKLNDKQAIQKSCVECGQPHVESGEISKFLSSLEFPHQYLDFETFATAVPMFDGTRPYQNIPFQYSLHTIAAPSAEAGHRYFLYQGNADPRPEFISALKRDLVEAGTIIVYNQGFEEGVLKKLAEAFPEYTEWVNGITARMADLLIPFRSFHYYHPAQGGSASLKQVLPALTGISYDSLEICDGQVASLKYFSAAYGGLPEAERRKVFSNLLEYCGQDTWGMVRIVGRLREISGG</sequence>
<dbReference type="Gene3D" id="3.90.320.10">
    <property type="match status" value="1"/>
</dbReference>
<dbReference type="Pfam" id="PF11074">
    <property type="entry name" value="DUF2779"/>
    <property type="match status" value="1"/>
</dbReference>
<dbReference type="EMBL" id="LFDV01000002">
    <property type="protein sequence ID" value="KTB48078.1"/>
    <property type="molecule type" value="Genomic_DNA"/>
</dbReference>
<dbReference type="PATRIC" id="fig|1217799.6.peg.949"/>
<evidence type="ECO:0000259" key="1">
    <source>
        <dbReference type="Pfam" id="PF11074"/>
    </source>
</evidence>
<name>A0A0W0GHQ1_9CHLR</name>
<dbReference type="Proteomes" id="UP000053947">
    <property type="component" value="Unassembled WGS sequence"/>
</dbReference>
<organism evidence="2 3">
    <name type="scientific">Dehalogenimonas alkenigignens</name>
    <dbReference type="NCBI Taxonomy" id="1217799"/>
    <lineage>
        <taxon>Bacteria</taxon>
        <taxon>Bacillati</taxon>
        <taxon>Chloroflexota</taxon>
        <taxon>Dehalococcoidia</taxon>
        <taxon>Dehalococcoidales</taxon>
        <taxon>Dehalococcoidaceae</taxon>
        <taxon>Dehalogenimonas</taxon>
    </lineage>
</organism>
<dbReference type="RefSeq" id="WP_240608211.1">
    <property type="nucleotide sequence ID" value="NZ_KQ758903.1"/>
</dbReference>
<proteinExistence type="predicted"/>
<comment type="caution">
    <text evidence="2">The sequence shown here is derived from an EMBL/GenBank/DDBJ whole genome shotgun (WGS) entry which is preliminary data.</text>
</comment>
<dbReference type="InterPro" id="IPR021301">
    <property type="entry name" value="DUF2779"/>
</dbReference>